<dbReference type="PANTHER" id="PTHR21396:SF2">
    <property type="entry name" value="LARGE RIBOSOMAL SUBUNIT PROTEIN ML43"/>
    <property type="match status" value="1"/>
</dbReference>
<dbReference type="InterPro" id="IPR007741">
    <property type="entry name" value="Ribosomal_mL43/mS25/NADH_DH"/>
</dbReference>
<keyword evidence="5" id="KW-1185">Reference proteome</keyword>
<dbReference type="PANTHER" id="PTHR21396">
    <property type="entry name" value="39S RIBOSOMAL PROTEIN L43"/>
    <property type="match status" value="1"/>
</dbReference>
<evidence type="ECO:0000256" key="1">
    <source>
        <dbReference type="ARBA" id="ARBA00004173"/>
    </source>
</evidence>
<dbReference type="OrthoDB" id="88at2759"/>
<reference evidence="4 5" key="1">
    <citation type="journal article" date="2021" name="DNA Res.">
        <title>Genome analysis of Candida subhashii reveals its hybrid nature and dual mitochondrial genome conformations.</title>
        <authorList>
            <person name="Mixao V."/>
            <person name="Hegedusova E."/>
            <person name="Saus E."/>
            <person name="Pryszcz L.P."/>
            <person name="Cillingova A."/>
            <person name="Nosek J."/>
            <person name="Gabaldon T."/>
        </authorList>
    </citation>
    <scope>NUCLEOTIDE SEQUENCE [LARGE SCALE GENOMIC DNA]</scope>
    <source>
        <strain evidence="4 5">CBS 10753</strain>
    </source>
</reference>
<comment type="caution">
    <text evidence="4">The sequence shown here is derived from an EMBL/GenBank/DDBJ whole genome shotgun (WGS) entry which is preliminary data.</text>
</comment>
<sequence length="140" mass="15713">MPIKAIPKLSVARNGVGAFVNPCYKVIVQYCNWGGSSQGLRDVLANKQLGKIADQHKGTVFEVTKRSGSPKLIFHYNNKTQQTVDVARLNEGEVVDKINDYIRRSGNNLFKCNHKVISNNDSVRGIWSPLYTPKGHRFKI</sequence>
<dbReference type="GO" id="GO:0005762">
    <property type="term" value="C:mitochondrial large ribosomal subunit"/>
    <property type="evidence" value="ECO:0007669"/>
    <property type="project" value="TreeGrafter"/>
</dbReference>
<dbReference type="InterPro" id="IPR039927">
    <property type="entry name" value="Ribosomal_mL43"/>
</dbReference>
<feature type="domain" description="Ribosomal protein/NADH dehydrogenase" evidence="3">
    <location>
        <begin position="32"/>
        <end position="105"/>
    </location>
</feature>
<accession>A0A8J5QX42</accession>
<evidence type="ECO:0000256" key="2">
    <source>
        <dbReference type="ARBA" id="ARBA00023128"/>
    </source>
</evidence>
<dbReference type="GeneID" id="73466943"/>
<protein>
    <submittedName>
        <fullName evidence="4">MRPL51</fullName>
    </submittedName>
</protein>
<dbReference type="GO" id="GO:0003735">
    <property type="term" value="F:structural constituent of ribosome"/>
    <property type="evidence" value="ECO:0007669"/>
    <property type="project" value="InterPro"/>
</dbReference>
<evidence type="ECO:0000259" key="3">
    <source>
        <dbReference type="SMART" id="SM00916"/>
    </source>
</evidence>
<dbReference type="AlphaFoldDB" id="A0A8J5QX42"/>
<dbReference type="SMART" id="SM00916">
    <property type="entry name" value="L51_S25_CI-B8"/>
    <property type="match status" value="1"/>
</dbReference>
<keyword evidence="2" id="KW-0496">Mitochondrion</keyword>
<gene>
    <name evidence="4" type="ORF">J8A68_000142</name>
</gene>
<dbReference type="Proteomes" id="UP000694255">
    <property type="component" value="Unassembled WGS sequence"/>
</dbReference>
<name>A0A8J5QX42_9ASCO</name>
<organism evidence="4 5">
    <name type="scientific">[Candida] subhashii</name>
    <dbReference type="NCBI Taxonomy" id="561895"/>
    <lineage>
        <taxon>Eukaryota</taxon>
        <taxon>Fungi</taxon>
        <taxon>Dikarya</taxon>
        <taxon>Ascomycota</taxon>
        <taxon>Saccharomycotina</taxon>
        <taxon>Pichiomycetes</taxon>
        <taxon>Debaryomycetaceae</taxon>
        <taxon>Spathaspora</taxon>
    </lineage>
</organism>
<evidence type="ECO:0000313" key="4">
    <source>
        <dbReference type="EMBL" id="KAG7666322.1"/>
    </source>
</evidence>
<evidence type="ECO:0000313" key="5">
    <source>
        <dbReference type="Proteomes" id="UP000694255"/>
    </source>
</evidence>
<comment type="subcellular location">
    <subcellularLocation>
        <location evidence="1">Mitochondrion</location>
    </subcellularLocation>
</comment>
<dbReference type="GO" id="GO:0032543">
    <property type="term" value="P:mitochondrial translation"/>
    <property type="evidence" value="ECO:0007669"/>
    <property type="project" value="InterPro"/>
</dbReference>
<dbReference type="EMBL" id="JAGSYN010000018">
    <property type="protein sequence ID" value="KAG7666322.1"/>
    <property type="molecule type" value="Genomic_DNA"/>
</dbReference>
<proteinExistence type="predicted"/>
<dbReference type="RefSeq" id="XP_049266550.1">
    <property type="nucleotide sequence ID" value="XM_049405013.1"/>
</dbReference>